<dbReference type="Gene3D" id="2.70.98.60">
    <property type="entry name" value="alpha-galactosidase from lactobacil brevis"/>
    <property type="match status" value="1"/>
</dbReference>
<dbReference type="InterPro" id="IPR008979">
    <property type="entry name" value="Galactose-bd-like_sf"/>
</dbReference>
<dbReference type="AlphaFoldDB" id="A0A7S7NR90"/>
<dbReference type="Gene3D" id="2.60.40.1180">
    <property type="entry name" value="Golgi alpha-mannosidase II"/>
    <property type="match status" value="1"/>
</dbReference>
<evidence type="ECO:0000256" key="2">
    <source>
        <dbReference type="ARBA" id="ARBA00023295"/>
    </source>
</evidence>
<evidence type="ECO:0000313" key="4">
    <source>
        <dbReference type="EMBL" id="QOY88337.1"/>
    </source>
</evidence>
<dbReference type="SUPFAM" id="SSF51445">
    <property type="entry name" value="(Trans)glycosidases"/>
    <property type="match status" value="1"/>
</dbReference>
<name>A0A7S7NR90_PALFE</name>
<proteinExistence type="predicted"/>
<dbReference type="Proteomes" id="UP000593892">
    <property type="component" value="Chromosome"/>
</dbReference>
<dbReference type="RefSeq" id="WP_194450000.1">
    <property type="nucleotide sequence ID" value="NZ_CP063849.1"/>
</dbReference>
<dbReference type="InterPro" id="IPR013222">
    <property type="entry name" value="Glyco_hyd_98_carb-bd"/>
</dbReference>
<evidence type="ECO:0000256" key="1">
    <source>
        <dbReference type="ARBA" id="ARBA00022801"/>
    </source>
</evidence>
<dbReference type="SUPFAM" id="SSF49785">
    <property type="entry name" value="Galactose-binding domain-like"/>
    <property type="match status" value="1"/>
</dbReference>
<reference evidence="4 5" key="1">
    <citation type="submission" date="2020-10" db="EMBL/GenBank/DDBJ databases">
        <title>Complete genome sequence of Paludibaculum fermentans P105T, a facultatively anaerobic acidobacterium capable of dissimilatory Fe(III) reduction.</title>
        <authorList>
            <person name="Dedysh S.N."/>
            <person name="Beletsky A.V."/>
            <person name="Kulichevskaya I.S."/>
            <person name="Mardanov A.V."/>
            <person name="Ravin N.V."/>
        </authorList>
    </citation>
    <scope>NUCLEOTIDE SEQUENCE [LARGE SCALE GENOMIC DNA]</scope>
    <source>
        <strain evidence="4 5">P105</strain>
    </source>
</reference>
<dbReference type="GO" id="GO:0004557">
    <property type="term" value="F:alpha-galactosidase activity"/>
    <property type="evidence" value="ECO:0007669"/>
    <property type="project" value="InterPro"/>
</dbReference>
<organism evidence="4 5">
    <name type="scientific">Paludibaculum fermentans</name>
    <dbReference type="NCBI Taxonomy" id="1473598"/>
    <lineage>
        <taxon>Bacteria</taxon>
        <taxon>Pseudomonadati</taxon>
        <taxon>Acidobacteriota</taxon>
        <taxon>Terriglobia</taxon>
        <taxon>Bryobacterales</taxon>
        <taxon>Bryobacteraceae</taxon>
        <taxon>Paludibaculum</taxon>
    </lineage>
</organism>
<dbReference type="GO" id="GO:0016052">
    <property type="term" value="P:carbohydrate catabolic process"/>
    <property type="evidence" value="ECO:0007669"/>
    <property type="project" value="InterPro"/>
</dbReference>
<keyword evidence="2" id="KW-0326">Glycosidase</keyword>
<evidence type="ECO:0000259" key="3">
    <source>
        <dbReference type="SMART" id="SM00776"/>
    </source>
</evidence>
<accession>A0A7S7NR90</accession>
<dbReference type="InterPro" id="IPR038637">
    <property type="entry name" value="NPCBM_sf"/>
</dbReference>
<dbReference type="PRINTS" id="PR00743">
    <property type="entry name" value="GLHYDRLASE36"/>
</dbReference>
<dbReference type="PANTHER" id="PTHR43053:SF3">
    <property type="entry name" value="ALPHA-GALACTOSIDASE C-RELATED"/>
    <property type="match status" value="1"/>
</dbReference>
<dbReference type="Pfam" id="PF02065">
    <property type="entry name" value="Melibiase"/>
    <property type="match status" value="1"/>
</dbReference>
<dbReference type="InterPro" id="IPR002252">
    <property type="entry name" value="Glyco_hydro_36"/>
</dbReference>
<dbReference type="InterPro" id="IPR031705">
    <property type="entry name" value="Glyco_hydro_36_C"/>
</dbReference>
<dbReference type="PANTHER" id="PTHR43053">
    <property type="entry name" value="GLYCOSIDASE FAMILY 31"/>
    <property type="match status" value="1"/>
</dbReference>
<keyword evidence="1" id="KW-0378">Hydrolase</keyword>
<dbReference type="InterPro" id="IPR017853">
    <property type="entry name" value="GH"/>
</dbReference>
<dbReference type="InterPro" id="IPR038417">
    <property type="entry name" value="Alpga-gal_N_sf"/>
</dbReference>
<dbReference type="InterPro" id="IPR050985">
    <property type="entry name" value="Alpha-glycosidase_related"/>
</dbReference>
<dbReference type="SMART" id="SM00776">
    <property type="entry name" value="NPCBM"/>
    <property type="match status" value="1"/>
</dbReference>
<gene>
    <name evidence="4" type="ORF">IRI77_37345</name>
</gene>
<keyword evidence="5" id="KW-1185">Reference proteome</keyword>
<dbReference type="EMBL" id="CP063849">
    <property type="protein sequence ID" value="QOY88337.1"/>
    <property type="molecule type" value="Genomic_DNA"/>
</dbReference>
<dbReference type="KEGG" id="pfer:IRI77_37345"/>
<evidence type="ECO:0000313" key="5">
    <source>
        <dbReference type="Proteomes" id="UP000593892"/>
    </source>
</evidence>
<sequence>MAQPDARPVQAQLIARTKQGKFDRNGRRDRKMLIAGKKYERGIAMPSPGEIVVQLAAPAKSFDAIAGVDSNDLGYYDNAGRGSVVASVECGSRQVFQSGTLKEGMPGVAIHTELGGATEFRLKLAAVGNRLRTYQGEWDQLDWAEARVTMADGSVVWLADLPAGPLPAPYAVEAPFSFRYGGRPSAEFLGQWKVERESRAIDANRTRIRVTYTDAASGLQARAEAVAYADYPTVEWTVYFRNTGTQPTPILEDIQAIDTQLERTPEGEFQLHHSIGSPNSPTDFRPLETVLAPGSRKAFVARGGRPTDTDLGNFNLEWAGGGAIVTVGWPAQWSAEFVRDKATKVRVRSGQELTHLRLLPGEEIRTPLVVLQFWRGGDWIDAQNVWRRWMLDHNLPRPGGKLPPPMLSSGSSRQTVEMQEANEANQVLYLNRALDAGLKLDYWWMDAGWYPYQQGWYKTGTWEVDPARFPRGFVPISEAAHKRGTKIIVWFEPERVTDGTWLHKNHPEWLLGPDGKDKLLNLGNPDALHWVTEHVSNLIRTQGIDLYRQDFNFEPLQLWRNADTEDRQGITENKYVAGYLAYLDELHRRFPEMILDNCASGGRRDDLETLRRSVPLWRSDFAYDPEPMQQFTYGMALWIPYFGSAFNSLDPYIFRSQMTPALSIGMVAERYENGLPRMKSLLAQWQRVSEFYAADFYPLTPYTTEKSGWLAWQFNRPERGDGVIHAFRRADNAFELAKFRLRGVEAGARYKVTNLDTARSTVVTGAELTQGGLPVTLTARPGSALILYEKLAVAR</sequence>
<dbReference type="Pfam" id="PF08305">
    <property type="entry name" value="NPCBM"/>
    <property type="match status" value="1"/>
</dbReference>
<feature type="domain" description="Glycosyl hydrolase family 98 putative carbohydrate-binding module" evidence="3">
    <location>
        <begin position="2"/>
        <end position="150"/>
    </location>
</feature>
<dbReference type="InterPro" id="IPR013780">
    <property type="entry name" value="Glyco_hydro_b"/>
</dbReference>
<dbReference type="Gene3D" id="2.60.120.1060">
    <property type="entry name" value="NPCBM/NEW2 domain"/>
    <property type="match status" value="1"/>
</dbReference>
<dbReference type="Gene3D" id="3.20.20.70">
    <property type="entry name" value="Aldolase class I"/>
    <property type="match status" value="1"/>
</dbReference>
<dbReference type="Pfam" id="PF16874">
    <property type="entry name" value="Glyco_hydro_36C"/>
    <property type="match status" value="1"/>
</dbReference>
<protein>
    <submittedName>
        <fullName evidence="4">Alpha-galactosidase</fullName>
    </submittedName>
</protein>
<dbReference type="InterPro" id="IPR013785">
    <property type="entry name" value="Aldolase_TIM"/>
</dbReference>